<evidence type="ECO:0000256" key="1">
    <source>
        <dbReference type="SAM" id="MobiDB-lite"/>
    </source>
</evidence>
<gene>
    <name evidence="2" type="ORF">PAT3040_06657</name>
</gene>
<feature type="compositionally biased region" description="Basic and acidic residues" evidence="1">
    <location>
        <begin position="1"/>
        <end position="12"/>
    </location>
</feature>
<evidence type="ECO:0000313" key="3">
    <source>
        <dbReference type="Proteomes" id="UP000245202"/>
    </source>
</evidence>
<evidence type="ECO:0000313" key="2">
    <source>
        <dbReference type="EMBL" id="GBG11809.1"/>
    </source>
</evidence>
<sequence>MSSSKNRRENAWHQRKHNQKPTHGKVKSFEELSEGTQDNKS</sequence>
<accession>A0A2R5F190</accession>
<dbReference type="EMBL" id="BDQX01000430">
    <property type="protein sequence ID" value="GBG11809.1"/>
    <property type="molecule type" value="Genomic_DNA"/>
</dbReference>
<dbReference type="Pfam" id="PF19767">
    <property type="entry name" value="DUF6254"/>
    <property type="match status" value="1"/>
</dbReference>
<name>A0A2R5F190_9BACL</name>
<keyword evidence="3" id="KW-1185">Reference proteome</keyword>
<reference evidence="2 3" key="1">
    <citation type="submission" date="2017-08" db="EMBL/GenBank/DDBJ databases">
        <title>Substantial Increase in Enzyme Production by Combined Drug-Resistance Mutations in Paenibacillus agaridevorans.</title>
        <authorList>
            <person name="Tanaka Y."/>
            <person name="Funane K."/>
            <person name="Hosaka T."/>
            <person name="Shiwa Y."/>
            <person name="Fujita N."/>
            <person name="Miyazaki T."/>
            <person name="Yoshikawa H."/>
            <person name="Murakami K."/>
            <person name="Kasahara K."/>
            <person name="Inaoka T."/>
            <person name="Hiraga Y."/>
            <person name="Ochi K."/>
        </authorList>
    </citation>
    <scope>NUCLEOTIDE SEQUENCE [LARGE SCALE GENOMIC DNA]</scope>
    <source>
        <strain evidence="2 3">T-3040</strain>
    </source>
</reference>
<feature type="compositionally biased region" description="Basic residues" evidence="1">
    <location>
        <begin position="13"/>
        <end position="26"/>
    </location>
</feature>
<organism evidence="2 3">
    <name type="scientific">Paenibacillus agaridevorans</name>
    <dbReference type="NCBI Taxonomy" id="171404"/>
    <lineage>
        <taxon>Bacteria</taxon>
        <taxon>Bacillati</taxon>
        <taxon>Bacillota</taxon>
        <taxon>Bacilli</taxon>
        <taxon>Bacillales</taxon>
        <taxon>Paenibacillaceae</taxon>
        <taxon>Paenibacillus</taxon>
    </lineage>
</organism>
<dbReference type="InterPro" id="IPR046221">
    <property type="entry name" value="DUF6254"/>
</dbReference>
<comment type="caution">
    <text evidence="2">The sequence shown here is derived from an EMBL/GenBank/DDBJ whole genome shotgun (WGS) entry which is preliminary data.</text>
</comment>
<dbReference type="AlphaFoldDB" id="A0A2R5F190"/>
<protein>
    <submittedName>
        <fullName evidence="2">Uncharacterized protein</fullName>
    </submittedName>
</protein>
<proteinExistence type="predicted"/>
<dbReference type="RefSeq" id="WP_219930348.1">
    <property type="nucleotide sequence ID" value="NZ_BDQX01000430.1"/>
</dbReference>
<feature type="region of interest" description="Disordered" evidence="1">
    <location>
        <begin position="1"/>
        <end position="41"/>
    </location>
</feature>
<dbReference type="Proteomes" id="UP000245202">
    <property type="component" value="Unassembled WGS sequence"/>
</dbReference>